<keyword evidence="2" id="KW-0547">Nucleotide-binding</keyword>
<keyword evidence="3" id="KW-0067">ATP-binding</keyword>
<dbReference type="Pfam" id="PF05157">
    <property type="entry name" value="MshEN"/>
    <property type="match status" value="1"/>
</dbReference>
<evidence type="ECO:0000313" key="5">
    <source>
        <dbReference type="EMBL" id="MFC3851940.1"/>
    </source>
</evidence>
<feature type="domain" description="Bacterial type II secretion system protein E" evidence="4">
    <location>
        <begin position="381"/>
        <end position="395"/>
    </location>
</feature>
<proteinExistence type="inferred from homology"/>
<keyword evidence="6" id="KW-1185">Reference proteome</keyword>
<dbReference type="InterPro" id="IPR027417">
    <property type="entry name" value="P-loop_NTPase"/>
</dbReference>
<accession>A0ABV7ZXT1</accession>
<dbReference type="SUPFAM" id="SSF52540">
    <property type="entry name" value="P-loop containing nucleoside triphosphate hydrolases"/>
    <property type="match status" value="1"/>
</dbReference>
<dbReference type="RefSeq" id="WP_380693508.1">
    <property type="nucleotide sequence ID" value="NZ_JBHRYR010000002.1"/>
</dbReference>
<comment type="similarity">
    <text evidence="1">Belongs to the GSP E family.</text>
</comment>
<dbReference type="Gene3D" id="3.30.300.160">
    <property type="entry name" value="Type II secretion system, protein E, N-terminal domain"/>
    <property type="match status" value="1"/>
</dbReference>
<dbReference type="Proteomes" id="UP001595617">
    <property type="component" value="Unassembled WGS sequence"/>
</dbReference>
<dbReference type="PROSITE" id="PS00662">
    <property type="entry name" value="T2SP_E"/>
    <property type="match status" value="1"/>
</dbReference>
<evidence type="ECO:0000259" key="4">
    <source>
        <dbReference type="PROSITE" id="PS00662"/>
    </source>
</evidence>
<dbReference type="EMBL" id="JBHRYR010000002">
    <property type="protein sequence ID" value="MFC3851940.1"/>
    <property type="molecule type" value="Genomic_DNA"/>
</dbReference>
<protein>
    <submittedName>
        <fullName evidence="5">GspE/PulE family protein</fullName>
    </submittedName>
</protein>
<evidence type="ECO:0000256" key="2">
    <source>
        <dbReference type="ARBA" id="ARBA00022741"/>
    </source>
</evidence>
<comment type="caution">
    <text evidence="5">The sequence shown here is derived from an EMBL/GenBank/DDBJ whole genome shotgun (WGS) entry which is preliminary data.</text>
</comment>
<dbReference type="InterPro" id="IPR037257">
    <property type="entry name" value="T2SS_E_N_sf"/>
</dbReference>
<dbReference type="InterPro" id="IPR003593">
    <property type="entry name" value="AAA+_ATPase"/>
</dbReference>
<dbReference type="PANTHER" id="PTHR30258:SF29">
    <property type="entry name" value="MSHA PILUS ASSEMBLY ATPASE MSHE"/>
    <property type="match status" value="1"/>
</dbReference>
<sequence>MSTQKKVRLGDVLVDSGVITAGQLDMALREQKNTGKKLGRLLVDMGIIPEQRMLQTLSEHLNYPFVELRRFQFNRELVQKLPEALARRHRAVLLSEDDKAYQLAMSDPLDLVALDDIGRALDKPLKPVIVRESELMAALDQLYRRTGEIASIAGELETELRDSDFDLAELATGTDVQDAPVVRLLQSIMEDAVQSKASDVHIEPGESSLFVRLRIDGQLQEQVVKERRIANALVLRLKIMSNLDISEKRMPQDGRFNIRVLNRSIDVRLSTLPTQHGESVVMRLLDQSSGVLAMEDLGMPPAVLERFKLQIERPHGLILVTGPTGSGKTTTLYAAVHELNTPHRKIITAEDPVEYRLPRVQQVQVNPKINFDFSAILRSALRQDPDVILVGEMRDQETVSVGIRAALTGHLVLSTLHTNDAISSAIRLADMGVAPYLVASALRAVIAQRLIRRVCDNCKVPHEIEPRERIWMEYLLGKEHPWIAQDEWPMFYHGTGCYECNNTGYRGRMGVYEMLEMSESMLMALRDQDPNAFVDAARQDPHFVPMARTALQYASEGLTDLDEVFRITADLGG</sequence>
<organism evidence="5 6">
    <name type="scientific">Saccharospirillum mangrovi</name>
    <dbReference type="NCBI Taxonomy" id="2161747"/>
    <lineage>
        <taxon>Bacteria</taxon>
        <taxon>Pseudomonadati</taxon>
        <taxon>Pseudomonadota</taxon>
        <taxon>Gammaproteobacteria</taxon>
        <taxon>Oceanospirillales</taxon>
        <taxon>Saccharospirillaceae</taxon>
        <taxon>Saccharospirillum</taxon>
    </lineage>
</organism>
<evidence type="ECO:0000256" key="1">
    <source>
        <dbReference type="ARBA" id="ARBA00006611"/>
    </source>
</evidence>
<dbReference type="CDD" id="cd01129">
    <property type="entry name" value="PulE-GspE-like"/>
    <property type="match status" value="1"/>
</dbReference>
<reference evidence="6" key="1">
    <citation type="journal article" date="2019" name="Int. J. Syst. Evol. Microbiol.">
        <title>The Global Catalogue of Microorganisms (GCM) 10K type strain sequencing project: providing services to taxonomists for standard genome sequencing and annotation.</title>
        <authorList>
            <consortium name="The Broad Institute Genomics Platform"/>
            <consortium name="The Broad Institute Genome Sequencing Center for Infectious Disease"/>
            <person name="Wu L."/>
            <person name="Ma J."/>
        </authorList>
    </citation>
    <scope>NUCLEOTIDE SEQUENCE [LARGE SCALE GENOMIC DNA]</scope>
    <source>
        <strain evidence="6">IBRC 10765</strain>
    </source>
</reference>
<dbReference type="PANTHER" id="PTHR30258">
    <property type="entry name" value="TYPE II SECRETION SYSTEM PROTEIN GSPE-RELATED"/>
    <property type="match status" value="1"/>
</dbReference>
<dbReference type="Gene3D" id="3.40.50.300">
    <property type="entry name" value="P-loop containing nucleotide triphosphate hydrolases"/>
    <property type="match status" value="1"/>
</dbReference>
<evidence type="ECO:0000313" key="6">
    <source>
        <dbReference type="Proteomes" id="UP001595617"/>
    </source>
</evidence>
<dbReference type="Pfam" id="PF00437">
    <property type="entry name" value="T2SSE"/>
    <property type="match status" value="1"/>
</dbReference>
<dbReference type="InterPro" id="IPR007831">
    <property type="entry name" value="T2SS_GspE_N"/>
</dbReference>
<dbReference type="Gene3D" id="3.30.450.90">
    <property type="match status" value="1"/>
</dbReference>
<gene>
    <name evidence="5" type="ORF">ACFOOG_03750</name>
</gene>
<name>A0ABV7ZXT1_9GAMM</name>
<evidence type="ECO:0000256" key="3">
    <source>
        <dbReference type="ARBA" id="ARBA00022840"/>
    </source>
</evidence>
<dbReference type="SUPFAM" id="SSF160246">
    <property type="entry name" value="EspE N-terminal domain-like"/>
    <property type="match status" value="1"/>
</dbReference>
<dbReference type="SMART" id="SM00382">
    <property type="entry name" value="AAA"/>
    <property type="match status" value="1"/>
</dbReference>
<dbReference type="InterPro" id="IPR001482">
    <property type="entry name" value="T2SS/T4SS_dom"/>
</dbReference>